<feature type="compositionally biased region" description="Low complexity" evidence="1">
    <location>
        <begin position="340"/>
        <end position="352"/>
    </location>
</feature>
<accession>A0A7W9KIH5</accession>
<gene>
    <name evidence="2" type="ORF">BJ998_004387</name>
</gene>
<dbReference type="Proteomes" id="UP000585638">
    <property type="component" value="Unassembled WGS sequence"/>
</dbReference>
<evidence type="ECO:0000313" key="3">
    <source>
        <dbReference type="Proteomes" id="UP000585638"/>
    </source>
</evidence>
<sequence>MSKLLLDQANSRLTEIQPDQESTYRALARVAGDHVVALAEDIVERGLDPLTVPAVVADPEVANHYKVLEGNRRTLALKALHDPRIVDGALPPAKLRKLRGLSERFLESPINSVTCVLFATEDDAWPWIERRHTGANNGTGLVEWGADEKDRFKSRHGSDAKRAPAGQVIDFVDRVAPAVAGTNKIITTLQRLISTRTVRDALGLELRRGVLYSSYPGPEIYKGLRKIVNDLRTGDIKVTDVYYEDDRSKYIDDFLPIDLPDPSTRLPEAIALNELSVVAEVSTAEEPSVKSGATVDGSSPASGPDVSGPAVGSTVDVTKGASGSNGSLVRPKETDGTEKSTPANPTPSNTTPGSARISRPRSFTIPRTCNLKVTNARIKGIYHELLKLDVEEYANACAVLLRVFVELSVDEYLIRESVMTEDERRNTALAKRMKSAAEHMRTAGKIGEQLEKSVIKVTEGKSPFSISTTTLNQYVHNPYVFPRPSEIRTCWDELQPFIQQIWVR</sequence>
<evidence type="ECO:0008006" key="4">
    <source>
        <dbReference type="Google" id="ProtNLM"/>
    </source>
</evidence>
<proteinExistence type="predicted"/>
<dbReference type="RefSeq" id="WP_184864366.1">
    <property type="nucleotide sequence ID" value="NZ_BAAAWY010000012.1"/>
</dbReference>
<name>A0A7W9KIH5_9PSEU</name>
<feature type="region of interest" description="Disordered" evidence="1">
    <location>
        <begin position="284"/>
        <end position="361"/>
    </location>
</feature>
<evidence type="ECO:0000313" key="2">
    <source>
        <dbReference type="EMBL" id="MBB5893191.1"/>
    </source>
</evidence>
<dbReference type="AlphaFoldDB" id="A0A7W9KIH5"/>
<keyword evidence="3" id="KW-1185">Reference proteome</keyword>
<comment type="caution">
    <text evidence="2">The sequence shown here is derived from an EMBL/GenBank/DDBJ whole genome shotgun (WGS) entry which is preliminary data.</text>
</comment>
<dbReference type="EMBL" id="JACHIR010000001">
    <property type="protein sequence ID" value="MBB5893191.1"/>
    <property type="molecule type" value="Genomic_DNA"/>
</dbReference>
<reference evidence="2 3" key="1">
    <citation type="submission" date="2020-08" db="EMBL/GenBank/DDBJ databases">
        <title>Sequencing the genomes of 1000 actinobacteria strains.</title>
        <authorList>
            <person name="Klenk H.-P."/>
        </authorList>
    </citation>
    <scope>NUCLEOTIDE SEQUENCE [LARGE SCALE GENOMIC DNA]</scope>
    <source>
        <strain evidence="2 3">DSM 43851</strain>
    </source>
</reference>
<evidence type="ECO:0000256" key="1">
    <source>
        <dbReference type="SAM" id="MobiDB-lite"/>
    </source>
</evidence>
<organism evidence="2 3">
    <name type="scientific">Kutzneria kofuensis</name>
    <dbReference type="NCBI Taxonomy" id="103725"/>
    <lineage>
        <taxon>Bacteria</taxon>
        <taxon>Bacillati</taxon>
        <taxon>Actinomycetota</taxon>
        <taxon>Actinomycetes</taxon>
        <taxon>Pseudonocardiales</taxon>
        <taxon>Pseudonocardiaceae</taxon>
        <taxon>Kutzneria</taxon>
    </lineage>
</organism>
<protein>
    <recommendedName>
        <fullName evidence="4">ParB/Sulfiredoxin domain-containing protein</fullName>
    </recommendedName>
</protein>